<sequence length="196" mass="22568">MFDQVKERALKITEALYRTTELFSDAEPLKWSLRQTALEILNAAPQDLPKFEALVKNLFLKLELASSGTFISKMNFDVLKREYTKLLSDIVSYKESYQALLDDITRSPESRRISDTVKEVVQIKKEETKKTNSNNTGRRQALLEKLKEKGPSSVGELVGTFNEPISGKTVQRELNAMVMSGDIRKEGEKRWRRYFI</sequence>
<dbReference type="AlphaFoldDB" id="A0A1F5WUM2"/>
<organism evidence="1 2">
    <name type="scientific">Candidatus Giovannonibacteria bacterium RIFCSPHIGHO2_02_43_13</name>
    <dbReference type="NCBI Taxonomy" id="1798330"/>
    <lineage>
        <taxon>Bacteria</taxon>
        <taxon>Candidatus Giovannoniibacteriota</taxon>
    </lineage>
</organism>
<evidence type="ECO:0000313" key="1">
    <source>
        <dbReference type="EMBL" id="OGF79336.1"/>
    </source>
</evidence>
<dbReference type="EMBL" id="MFHI01000006">
    <property type="protein sequence ID" value="OGF79336.1"/>
    <property type="molecule type" value="Genomic_DNA"/>
</dbReference>
<protein>
    <recommendedName>
        <fullName evidence="3">HTH deoR-type domain-containing protein</fullName>
    </recommendedName>
</protein>
<dbReference type="Proteomes" id="UP000178425">
    <property type="component" value="Unassembled WGS sequence"/>
</dbReference>
<comment type="caution">
    <text evidence="1">The sequence shown here is derived from an EMBL/GenBank/DDBJ whole genome shotgun (WGS) entry which is preliminary data.</text>
</comment>
<proteinExistence type="predicted"/>
<name>A0A1F5WUM2_9BACT</name>
<evidence type="ECO:0000313" key="2">
    <source>
        <dbReference type="Proteomes" id="UP000178425"/>
    </source>
</evidence>
<reference evidence="1 2" key="1">
    <citation type="journal article" date="2016" name="Nat. Commun.">
        <title>Thousands of microbial genomes shed light on interconnected biogeochemical processes in an aquifer system.</title>
        <authorList>
            <person name="Anantharaman K."/>
            <person name="Brown C.T."/>
            <person name="Hug L.A."/>
            <person name="Sharon I."/>
            <person name="Castelle C.J."/>
            <person name="Probst A.J."/>
            <person name="Thomas B.C."/>
            <person name="Singh A."/>
            <person name="Wilkins M.J."/>
            <person name="Karaoz U."/>
            <person name="Brodie E.L."/>
            <person name="Williams K.H."/>
            <person name="Hubbard S.S."/>
            <person name="Banfield J.F."/>
        </authorList>
    </citation>
    <scope>NUCLEOTIDE SEQUENCE [LARGE SCALE GENOMIC DNA]</scope>
</reference>
<accession>A0A1F5WUM2</accession>
<gene>
    <name evidence="1" type="ORF">A2W54_01225</name>
</gene>
<evidence type="ECO:0008006" key="3">
    <source>
        <dbReference type="Google" id="ProtNLM"/>
    </source>
</evidence>